<name>A9EI47_9GAMM</name>
<dbReference type="AlphaFoldDB" id="A9EI47"/>
<gene>
    <name evidence="1" type="ORF">KT99_14129</name>
</gene>
<evidence type="ECO:0000313" key="1">
    <source>
        <dbReference type="EMBL" id="EDP99768.1"/>
    </source>
</evidence>
<reference evidence="1 2" key="1">
    <citation type="submission" date="2007-10" db="EMBL/GenBank/DDBJ databases">
        <authorList>
            <person name="Yayanos A."/>
            <person name="Ferriera S."/>
            <person name="Johnson J."/>
            <person name="Kravitz S."/>
            <person name="Halpern A."/>
            <person name="Remington K."/>
            <person name="Beeson K."/>
            <person name="Tran B."/>
            <person name="Rogers Y.-H."/>
            <person name="Friedman R."/>
            <person name="Venter J.C."/>
        </authorList>
    </citation>
    <scope>NUCLEOTIDE SEQUENCE [LARGE SCALE GENOMIC DNA]</scope>
    <source>
        <strain evidence="1 2">KT99</strain>
    </source>
</reference>
<accession>A9EI47</accession>
<dbReference type="EMBL" id="ABIC01000032">
    <property type="protein sequence ID" value="EDP99768.1"/>
    <property type="molecule type" value="Genomic_DNA"/>
</dbReference>
<protein>
    <recommendedName>
        <fullName evidence="3">Transposase</fullName>
    </recommendedName>
</protein>
<organism evidence="1 2">
    <name type="scientific">Shewanella benthica KT99</name>
    <dbReference type="NCBI Taxonomy" id="314608"/>
    <lineage>
        <taxon>Bacteria</taxon>
        <taxon>Pseudomonadati</taxon>
        <taxon>Pseudomonadota</taxon>
        <taxon>Gammaproteobacteria</taxon>
        <taxon>Alteromonadales</taxon>
        <taxon>Shewanellaceae</taxon>
        <taxon>Shewanella</taxon>
    </lineage>
</organism>
<dbReference type="Proteomes" id="UP000005839">
    <property type="component" value="Unassembled WGS sequence"/>
</dbReference>
<evidence type="ECO:0008006" key="3">
    <source>
        <dbReference type="Google" id="ProtNLM"/>
    </source>
</evidence>
<keyword evidence="2" id="KW-1185">Reference proteome</keyword>
<dbReference type="STRING" id="314608.KT99_14129"/>
<sequence length="56" mass="6372">MARYSQEHKEAVLNKLLPPHNMTVTEVARSEGLSYQACIIGEIKSEKKVTQCQVKR</sequence>
<proteinExistence type="predicted"/>
<evidence type="ECO:0000313" key="2">
    <source>
        <dbReference type="Proteomes" id="UP000005839"/>
    </source>
</evidence>
<comment type="caution">
    <text evidence="1">The sequence shown here is derived from an EMBL/GenBank/DDBJ whole genome shotgun (WGS) entry which is preliminary data.</text>
</comment>